<name>A0A506PLK5_9FLAO</name>
<organism evidence="2 3">
    <name type="scientific">Paucihalobacter ruber</name>
    <dbReference type="NCBI Taxonomy" id="2567861"/>
    <lineage>
        <taxon>Bacteria</taxon>
        <taxon>Pseudomonadati</taxon>
        <taxon>Bacteroidota</taxon>
        <taxon>Flavobacteriia</taxon>
        <taxon>Flavobacteriales</taxon>
        <taxon>Flavobacteriaceae</taxon>
        <taxon>Paucihalobacter</taxon>
    </lineage>
</organism>
<dbReference type="Pfam" id="PF13181">
    <property type="entry name" value="TPR_8"/>
    <property type="match status" value="1"/>
</dbReference>
<dbReference type="RefSeq" id="WP_140990089.1">
    <property type="nucleotide sequence ID" value="NZ_VHIQ01000003.1"/>
</dbReference>
<protein>
    <submittedName>
        <fullName evidence="2">Uncharacterized protein</fullName>
    </submittedName>
</protein>
<sequence length="317" mass="36663">MIKTFILMLFPLFCWSQLAIQKTHQYIENKSYIKAQQTIENFLSQNPDHSEAMELYGDTFGYLTKWDEAIDIYKNLVLKEPNSANFQYKYGGALAMKALSVSKVKALSYVFDAKNAFLKAAELDKNHIDTRWALVELYMQLPGIFGGSFKKSLAYANELENISKVDGYLAKGYIYEYDNNPDQAELYYRKAVLVGGSLTCYEKLSNFYEKQQKPENAIQTIQTGIDKHQRNALHYQLGKVCAEYNLQLDKGEHCLKTYIQNYTAKDGVPVAWANYRLAQIYRHKKDKITALNYIQLAMSQLPDIKYFKEEQQLILSL</sequence>
<keyword evidence="3" id="KW-1185">Reference proteome</keyword>
<dbReference type="InterPro" id="IPR019734">
    <property type="entry name" value="TPR_rpt"/>
</dbReference>
<dbReference type="Gene3D" id="1.25.40.10">
    <property type="entry name" value="Tetratricopeptide repeat domain"/>
    <property type="match status" value="1"/>
</dbReference>
<comment type="caution">
    <text evidence="2">The sequence shown here is derived from an EMBL/GenBank/DDBJ whole genome shotgun (WGS) entry which is preliminary data.</text>
</comment>
<dbReference type="EMBL" id="VHIQ01000003">
    <property type="protein sequence ID" value="TPV34195.1"/>
    <property type="molecule type" value="Genomic_DNA"/>
</dbReference>
<feature type="chain" id="PRO_5021308411" evidence="1">
    <location>
        <begin position="20"/>
        <end position="317"/>
    </location>
</feature>
<dbReference type="AlphaFoldDB" id="A0A506PLK5"/>
<evidence type="ECO:0000313" key="2">
    <source>
        <dbReference type="EMBL" id="TPV34195.1"/>
    </source>
</evidence>
<accession>A0A506PLK5</accession>
<evidence type="ECO:0000256" key="1">
    <source>
        <dbReference type="SAM" id="SignalP"/>
    </source>
</evidence>
<dbReference type="InterPro" id="IPR011990">
    <property type="entry name" value="TPR-like_helical_dom_sf"/>
</dbReference>
<feature type="signal peptide" evidence="1">
    <location>
        <begin position="1"/>
        <end position="19"/>
    </location>
</feature>
<keyword evidence="1" id="KW-0732">Signal</keyword>
<proteinExistence type="predicted"/>
<evidence type="ECO:0000313" key="3">
    <source>
        <dbReference type="Proteomes" id="UP000317332"/>
    </source>
</evidence>
<dbReference type="SUPFAM" id="SSF48452">
    <property type="entry name" value="TPR-like"/>
    <property type="match status" value="2"/>
</dbReference>
<dbReference type="Proteomes" id="UP000317332">
    <property type="component" value="Unassembled WGS sequence"/>
</dbReference>
<dbReference type="OrthoDB" id="1416278at2"/>
<gene>
    <name evidence="2" type="ORF">FJ651_08545</name>
</gene>
<dbReference type="SMART" id="SM00028">
    <property type="entry name" value="TPR"/>
    <property type="match status" value="3"/>
</dbReference>
<reference evidence="2 3" key="1">
    <citation type="submission" date="2019-06" db="EMBL/GenBank/DDBJ databases">
        <title>Flavobacteriaceae Paucihalobacterium erythroidium CWB-1, complete genome.</title>
        <authorList>
            <person name="Wu S."/>
        </authorList>
    </citation>
    <scope>NUCLEOTIDE SEQUENCE [LARGE SCALE GENOMIC DNA]</scope>
    <source>
        <strain evidence="2 3">CWB-1</strain>
    </source>
</reference>